<dbReference type="Proteomes" id="UP000270678">
    <property type="component" value="Chromosome"/>
</dbReference>
<evidence type="ECO:0000313" key="2">
    <source>
        <dbReference type="Proteomes" id="UP000270678"/>
    </source>
</evidence>
<organism evidence="1 2">
    <name type="scientific">Paenibacillus lutimineralis</name>
    <dbReference type="NCBI Taxonomy" id="2707005"/>
    <lineage>
        <taxon>Bacteria</taxon>
        <taxon>Bacillati</taxon>
        <taxon>Bacillota</taxon>
        <taxon>Bacilli</taxon>
        <taxon>Bacillales</taxon>
        <taxon>Paenibacillaceae</taxon>
        <taxon>Paenibacillus</taxon>
    </lineage>
</organism>
<protein>
    <submittedName>
        <fullName evidence="1">Uncharacterized protein</fullName>
    </submittedName>
</protein>
<dbReference type="EMBL" id="CP034346">
    <property type="protein sequence ID" value="AZS14243.1"/>
    <property type="molecule type" value="Genomic_DNA"/>
</dbReference>
<keyword evidence="2" id="KW-1185">Reference proteome</keyword>
<dbReference type="OrthoDB" id="2678554at2"/>
<gene>
    <name evidence="1" type="ORF">EI981_07055</name>
</gene>
<evidence type="ECO:0000313" key="1">
    <source>
        <dbReference type="EMBL" id="AZS14243.1"/>
    </source>
</evidence>
<proteinExistence type="predicted"/>
<name>A0A3Q9IB48_9BACL</name>
<reference evidence="2" key="1">
    <citation type="submission" date="2018-12" db="EMBL/GenBank/DDBJ databases">
        <title>Complete genome sequence of Paenibacillus sp. MBLB1234.</title>
        <authorList>
            <person name="Nam Y.-D."/>
            <person name="Kang J."/>
            <person name="Chung W.-H."/>
            <person name="Park Y.S."/>
        </authorList>
    </citation>
    <scope>NUCLEOTIDE SEQUENCE [LARGE SCALE GENOMIC DNA]</scope>
    <source>
        <strain evidence="2">MBLB1234</strain>
    </source>
</reference>
<dbReference type="RefSeq" id="WP_126996720.1">
    <property type="nucleotide sequence ID" value="NZ_CP034346.1"/>
</dbReference>
<accession>A0A3Q9IB48</accession>
<dbReference type="AlphaFoldDB" id="A0A3Q9IB48"/>
<sequence>MTVDPYTALAVAFRDNAMKKANEVLSGLATDLGTLTATGLKLDQFKHEIKDYYVAEFPGTLKLPDLELTGTTTLGEGEGKFSFQASETEEVSLTLKYAPGDRVLALPINGGNDAIVLCKVVSGGG</sequence>
<dbReference type="KEGG" id="plut:EI981_07055"/>